<accession>A0A6J6LR75</accession>
<proteinExistence type="predicted"/>
<reference evidence="1" key="1">
    <citation type="submission" date="2020-05" db="EMBL/GenBank/DDBJ databases">
        <authorList>
            <person name="Chiriac C."/>
            <person name="Salcher M."/>
            <person name="Ghai R."/>
            <person name="Kavagutti S V."/>
        </authorList>
    </citation>
    <scope>NUCLEOTIDE SEQUENCE</scope>
</reference>
<organism evidence="1">
    <name type="scientific">freshwater metagenome</name>
    <dbReference type="NCBI Taxonomy" id="449393"/>
    <lineage>
        <taxon>unclassified sequences</taxon>
        <taxon>metagenomes</taxon>
        <taxon>ecological metagenomes</taxon>
    </lineage>
</organism>
<gene>
    <name evidence="1" type="ORF">UFOPK2288_00668</name>
</gene>
<dbReference type="EMBL" id="CAEZWS010000026">
    <property type="protein sequence ID" value="CAB4664231.1"/>
    <property type="molecule type" value="Genomic_DNA"/>
</dbReference>
<protein>
    <submittedName>
        <fullName evidence="1">Unannotated protein</fullName>
    </submittedName>
</protein>
<evidence type="ECO:0000313" key="1">
    <source>
        <dbReference type="EMBL" id="CAB4664231.1"/>
    </source>
</evidence>
<name>A0A6J6LR75_9ZZZZ</name>
<sequence>MRMNPQKGLAIVISLSVGFTMLSVKAGISAVKTGTTCSKTGQITLLSGKKFTCVKVGKKLQWNNGVIVQSPKPTNSPTAQLSGHDLVISQIESNWKLWRSKSSNTFTPIKLIVQPGYDSAWGGASKAADLLISTFTANGYSLLQEPIAVFGDTEEWLAATGRPIACGRSVPEQPLGIYCGHVNLGYGYFVLNATQGEKFIGKTLTPLQINTLNYMVVHDVATMYELQAQYGSINYDGTKNQIPAWVREGFVQLFAALAISDSNAQKKSYFDFFVSSSMIESFPKALCAKTLQDFESKDRNWGGGCVSSQNFYGVELLAARHGGLDALFKFVSLYGVSNDWTSAFKSAFGISREDFYTEWYDYLKIPQGNRPALIPPAPPAHN</sequence>
<dbReference type="AlphaFoldDB" id="A0A6J6LR75"/>